<accession>A0A2G5CS46</accession>
<feature type="chain" id="PRO_5013666951" description="Bifunctional inhibitor/plant lipid transfer protein/seed storage helical domain-containing protein" evidence="1">
    <location>
        <begin position="25"/>
        <end position="118"/>
    </location>
</feature>
<evidence type="ECO:0000313" key="4">
    <source>
        <dbReference type="Proteomes" id="UP000230069"/>
    </source>
</evidence>
<reference evidence="3 4" key="1">
    <citation type="submission" date="2017-09" db="EMBL/GenBank/DDBJ databases">
        <title>WGS assembly of Aquilegia coerulea Goldsmith.</title>
        <authorList>
            <person name="Hodges S."/>
            <person name="Kramer E."/>
            <person name="Nordborg M."/>
            <person name="Tomkins J."/>
            <person name="Borevitz J."/>
            <person name="Derieg N."/>
            <person name="Yan J."/>
            <person name="Mihaltcheva S."/>
            <person name="Hayes R.D."/>
            <person name="Rokhsar D."/>
        </authorList>
    </citation>
    <scope>NUCLEOTIDE SEQUENCE [LARGE SCALE GENOMIC DNA]</scope>
    <source>
        <strain evidence="4">cv. Goldsmith</strain>
    </source>
</reference>
<dbReference type="PROSITE" id="PS00597">
    <property type="entry name" value="PLANT_LTP"/>
    <property type="match status" value="1"/>
</dbReference>
<gene>
    <name evidence="3" type="ORF">AQUCO_03900206v1</name>
</gene>
<keyword evidence="1" id="KW-0732">Signal</keyword>
<keyword evidence="4" id="KW-1185">Reference proteome</keyword>
<feature type="signal peptide" evidence="1">
    <location>
        <begin position="1"/>
        <end position="24"/>
    </location>
</feature>
<dbReference type="EMBL" id="KZ305056">
    <property type="protein sequence ID" value="PIA34125.1"/>
    <property type="molecule type" value="Genomic_DNA"/>
</dbReference>
<dbReference type="GO" id="GO:0008289">
    <property type="term" value="F:lipid binding"/>
    <property type="evidence" value="ECO:0007669"/>
    <property type="project" value="InterPro"/>
</dbReference>
<organism evidence="3 4">
    <name type="scientific">Aquilegia coerulea</name>
    <name type="common">Rocky mountain columbine</name>
    <dbReference type="NCBI Taxonomy" id="218851"/>
    <lineage>
        <taxon>Eukaryota</taxon>
        <taxon>Viridiplantae</taxon>
        <taxon>Streptophyta</taxon>
        <taxon>Embryophyta</taxon>
        <taxon>Tracheophyta</taxon>
        <taxon>Spermatophyta</taxon>
        <taxon>Magnoliopsida</taxon>
        <taxon>Ranunculales</taxon>
        <taxon>Ranunculaceae</taxon>
        <taxon>Thalictroideae</taxon>
        <taxon>Aquilegia</taxon>
    </lineage>
</organism>
<dbReference type="OrthoDB" id="1917968at2759"/>
<dbReference type="InParanoid" id="A0A2G5CS46"/>
<proteinExistence type="predicted"/>
<dbReference type="AlphaFoldDB" id="A0A2G5CS46"/>
<dbReference type="SUPFAM" id="SSF47699">
    <property type="entry name" value="Bifunctional inhibitor/lipid-transfer protein/seed storage 2S albumin"/>
    <property type="match status" value="1"/>
</dbReference>
<evidence type="ECO:0000313" key="3">
    <source>
        <dbReference type="EMBL" id="PIA34125.1"/>
    </source>
</evidence>
<dbReference type="CDD" id="cd01960">
    <property type="entry name" value="nsLTP1"/>
    <property type="match status" value="1"/>
</dbReference>
<evidence type="ECO:0000256" key="1">
    <source>
        <dbReference type="SAM" id="SignalP"/>
    </source>
</evidence>
<dbReference type="InterPro" id="IPR000528">
    <property type="entry name" value="Plant_nsLTP"/>
</dbReference>
<feature type="domain" description="Bifunctional inhibitor/plant lipid transfer protein/seed storage helical" evidence="2">
    <location>
        <begin position="27"/>
        <end position="109"/>
    </location>
</feature>
<dbReference type="STRING" id="218851.A0A2G5CS46"/>
<dbReference type="GO" id="GO:0006869">
    <property type="term" value="P:lipid transport"/>
    <property type="evidence" value="ECO:0007669"/>
    <property type="project" value="InterPro"/>
</dbReference>
<dbReference type="Pfam" id="PF00234">
    <property type="entry name" value="Tryp_alpha_amyl"/>
    <property type="match status" value="1"/>
</dbReference>
<evidence type="ECO:0000259" key="2">
    <source>
        <dbReference type="Pfam" id="PF00234"/>
    </source>
</evidence>
<dbReference type="InterPro" id="IPR036312">
    <property type="entry name" value="Bifun_inhib/LTP/seed_sf"/>
</dbReference>
<dbReference type="InterPro" id="IPR016140">
    <property type="entry name" value="Bifunc_inhib/LTP/seed_store"/>
</dbReference>
<name>A0A2G5CS46_AQUCA</name>
<dbReference type="PRINTS" id="PR00382">
    <property type="entry name" value="LIPIDTRNSFER"/>
</dbReference>
<sequence length="118" mass="12805">MKGVIIGFLVVLCMVEVMVEPVEAYTCGDVKTKIIPCGPYITGETPIPSPVCCHEVKQFKTMGVTSRHICICLKAVRSAYPDLKEAAVAALPVKCGITLPFTISKNIDCNKINHILEV</sequence>
<dbReference type="Gene3D" id="1.10.110.10">
    <property type="entry name" value="Plant lipid-transfer and hydrophobic proteins"/>
    <property type="match status" value="1"/>
</dbReference>
<protein>
    <recommendedName>
        <fullName evidence="2">Bifunctional inhibitor/plant lipid transfer protein/seed storage helical domain-containing protein</fullName>
    </recommendedName>
</protein>
<dbReference type="Proteomes" id="UP000230069">
    <property type="component" value="Unassembled WGS sequence"/>
</dbReference>
<dbReference type="PANTHER" id="PTHR33076">
    <property type="entry name" value="NON-SPECIFIC LIPID-TRANSFER PROTEIN 2-RELATED"/>
    <property type="match status" value="1"/>
</dbReference>